<keyword evidence="3" id="KW-1185">Reference proteome</keyword>
<dbReference type="EMBL" id="JAUSZT010000002">
    <property type="protein sequence ID" value="MDQ0995770.1"/>
    <property type="molecule type" value="Genomic_DNA"/>
</dbReference>
<dbReference type="InterPro" id="IPR028992">
    <property type="entry name" value="Hedgehog/Intein_dom"/>
</dbReference>
<protein>
    <recommendedName>
        <fullName evidence="1">Hedgehog/Intein (Hint) domain-containing protein</fullName>
    </recommendedName>
</protein>
<reference evidence="2 3" key="1">
    <citation type="submission" date="2023-07" db="EMBL/GenBank/DDBJ databases">
        <title>Comparative genomics of wheat-associated soil bacteria to identify genetic determinants of phenazine resistance.</title>
        <authorList>
            <person name="Mouncey N."/>
        </authorList>
    </citation>
    <scope>NUCLEOTIDE SEQUENCE [LARGE SCALE GENOMIC DNA]</scope>
    <source>
        <strain evidence="2 3">W4I11</strain>
    </source>
</reference>
<evidence type="ECO:0000313" key="3">
    <source>
        <dbReference type="Proteomes" id="UP001237780"/>
    </source>
</evidence>
<sequence>MAVINLDLISNTTQTIDAGSGAQDGDTLELGLVSNGTLIIDGVDLTLTNLIGGGVLTSTTIILQNGADLVVDTALAGVTAGSTFHYMIGDGTSLEIQAAAINASILDGTTVDFLNANGNGHFIYDAGLVNLNISNPPDIINVDNGDRVTVIDSASVQQVGNTVTFYGPLGILQPIASYDIPAGATYTYNNATDTLTFLTPCFVRGTLIATPDGEIAVERLKAGTVISSLNNGAVAVKWVGNRSIDPKTLDKPRNDLPIRILAGAIAEDMPSRDLYVSPDHCMFVNGSLVPAKLLINGTTVSQPITLNPVDYYHIELEQHDVIWANGAMAETYLDLGNRHVFLEPGVLQFTSPKAYDAKACYPLAYSGPAVDAARAIITEREVELGYETEEAKVS</sequence>
<dbReference type="RefSeq" id="WP_307277507.1">
    <property type="nucleotide sequence ID" value="NZ_JAUSZT010000002.1"/>
</dbReference>
<evidence type="ECO:0000313" key="2">
    <source>
        <dbReference type="EMBL" id="MDQ0995770.1"/>
    </source>
</evidence>
<dbReference type="Pfam" id="PF13403">
    <property type="entry name" value="Hint_2"/>
    <property type="match status" value="1"/>
</dbReference>
<dbReference type="Proteomes" id="UP001237780">
    <property type="component" value="Unassembled WGS sequence"/>
</dbReference>
<proteinExistence type="predicted"/>
<dbReference type="Gene3D" id="2.170.16.10">
    <property type="entry name" value="Hedgehog/Intein (Hint) domain"/>
    <property type="match status" value="1"/>
</dbReference>
<dbReference type="InterPro" id="IPR036844">
    <property type="entry name" value="Hint_dom_sf"/>
</dbReference>
<dbReference type="SUPFAM" id="SSF51294">
    <property type="entry name" value="Hedgehog/intein (Hint) domain"/>
    <property type="match status" value="1"/>
</dbReference>
<organism evidence="2 3">
    <name type="scientific">Phyllobacterium ifriqiyense</name>
    <dbReference type="NCBI Taxonomy" id="314238"/>
    <lineage>
        <taxon>Bacteria</taxon>
        <taxon>Pseudomonadati</taxon>
        <taxon>Pseudomonadota</taxon>
        <taxon>Alphaproteobacteria</taxon>
        <taxon>Hyphomicrobiales</taxon>
        <taxon>Phyllobacteriaceae</taxon>
        <taxon>Phyllobacterium</taxon>
    </lineage>
</organism>
<name>A0ABU0S756_9HYPH</name>
<accession>A0ABU0S756</accession>
<comment type="caution">
    <text evidence="2">The sequence shown here is derived from an EMBL/GenBank/DDBJ whole genome shotgun (WGS) entry which is preliminary data.</text>
</comment>
<feature type="domain" description="Hedgehog/Intein (Hint)" evidence="1">
    <location>
        <begin position="200"/>
        <end position="334"/>
    </location>
</feature>
<evidence type="ECO:0000259" key="1">
    <source>
        <dbReference type="Pfam" id="PF13403"/>
    </source>
</evidence>
<gene>
    <name evidence="2" type="ORF">QFZ34_000947</name>
</gene>